<dbReference type="Gene3D" id="3.40.50.1000">
    <property type="entry name" value="HAD superfamily/HAD-like"/>
    <property type="match status" value="1"/>
</dbReference>
<dbReference type="InterPro" id="IPR023214">
    <property type="entry name" value="HAD_sf"/>
</dbReference>
<dbReference type="PANTHER" id="PTHR18901">
    <property type="entry name" value="2-DEOXYGLUCOSE-6-PHOSPHATE PHOSPHATASE 2"/>
    <property type="match status" value="1"/>
</dbReference>
<keyword evidence="2" id="KW-1185">Reference proteome</keyword>
<evidence type="ECO:0000313" key="2">
    <source>
        <dbReference type="Proteomes" id="UP000305238"/>
    </source>
</evidence>
<dbReference type="PRINTS" id="PR00413">
    <property type="entry name" value="HADHALOGNASE"/>
</dbReference>
<dbReference type="EMBL" id="VCKZ01000281">
    <property type="protein sequence ID" value="TMR32035.1"/>
    <property type="molecule type" value="Genomic_DNA"/>
</dbReference>
<dbReference type="InterPro" id="IPR023198">
    <property type="entry name" value="PGP-like_dom2"/>
</dbReference>
<dbReference type="Proteomes" id="UP000305238">
    <property type="component" value="Unassembled WGS sequence"/>
</dbReference>
<dbReference type="SFLD" id="SFLDG01129">
    <property type="entry name" value="C1.5:_HAD__Beta-PGM__Phosphata"/>
    <property type="match status" value="1"/>
</dbReference>
<accession>A0A5S4GGE8</accession>
<evidence type="ECO:0000313" key="1">
    <source>
        <dbReference type="EMBL" id="TMR32035.1"/>
    </source>
</evidence>
<dbReference type="OrthoDB" id="9812856at2"/>
<dbReference type="Gene3D" id="1.10.150.240">
    <property type="entry name" value="Putative phosphatase, domain 2"/>
    <property type="match status" value="1"/>
</dbReference>
<name>A0A5S4GGE8_9ACTN</name>
<dbReference type="SUPFAM" id="SSF56784">
    <property type="entry name" value="HAD-like"/>
    <property type="match status" value="1"/>
</dbReference>
<protein>
    <submittedName>
        <fullName evidence="1">HAD family phosphatase</fullName>
    </submittedName>
</protein>
<dbReference type="SFLD" id="SFLDG01135">
    <property type="entry name" value="C1.5.6:_HAD__Beta-PGM__Phospha"/>
    <property type="match status" value="1"/>
</dbReference>
<dbReference type="Pfam" id="PF00702">
    <property type="entry name" value="Hydrolase"/>
    <property type="match status" value="1"/>
</dbReference>
<dbReference type="AlphaFoldDB" id="A0A5S4GGE8"/>
<sequence>MSAGDRGGLQAVMFDMDGLLIDSEHVWLEVETEVMAWLGGEWSPAHQERLVGGSIAIAVDYMLELTGAAADPAEIARRMLDGMAERLTACVPMMPGAKELLAAVRAAGVPAALVSSSHRRLIEPVLDAIGRERFALSVAGDEVARTKPDPEPYLTAAARLGADPARCVVLEDSPNGVAAGEAAGCATIAVPGVLPIPPAPGRTVVASLREVDVDLLRALAAGEPAPG</sequence>
<dbReference type="PANTHER" id="PTHR18901:SF38">
    <property type="entry name" value="PSEUDOURIDINE-5'-PHOSPHATASE"/>
    <property type="match status" value="1"/>
</dbReference>
<dbReference type="SFLD" id="SFLDS00003">
    <property type="entry name" value="Haloacid_Dehalogenase"/>
    <property type="match status" value="1"/>
</dbReference>
<dbReference type="InterPro" id="IPR036412">
    <property type="entry name" value="HAD-like_sf"/>
</dbReference>
<proteinExistence type="predicted"/>
<dbReference type="NCBIfam" id="TIGR01509">
    <property type="entry name" value="HAD-SF-IA-v3"/>
    <property type="match status" value="1"/>
</dbReference>
<gene>
    <name evidence="1" type="ORF">ETD96_30600</name>
</gene>
<dbReference type="RefSeq" id="WP_138639960.1">
    <property type="nucleotide sequence ID" value="NZ_VCKZ01000281.1"/>
</dbReference>
<dbReference type="CDD" id="cd07505">
    <property type="entry name" value="HAD_BPGM-like"/>
    <property type="match status" value="1"/>
</dbReference>
<organism evidence="1 2">
    <name type="scientific">Actinomadura geliboluensis</name>
    <dbReference type="NCBI Taxonomy" id="882440"/>
    <lineage>
        <taxon>Bacteria</taxon>
        <taxon>Bacillati</taxon>
        <taxon>Actinomycetota</taxon>
        <taxon>Actinomycetes</taxon>
        <taxon>Streptosporangiales</taxon>
        <taxon>Thermomonosporaceae</taxon>
        <taxon>Actinomadura</taxon>
    </lineage>
</organism>
<reference evidence="1 2" key="1">
    <citation type="submission" date="2019-05" db="EMBL/GenBank/DDBJ databases">
        <title>Draft genome sequence of Actinomadura geliboluensis A8036.</title>
        <authorList>
            <person name="Saricaoglu S."/>
            <person name="Isik K."/>
        </authorList>
    </citation>
    <scope>NUCLEOTIDE SEQUENCE [LARGE SCALE GENOMIC DNA]</scope>
    <source>
        <strain evidence="1 2">A8036</strain>
    </source>
</reference>
<dbReference type="InterPro" id="IPR006439">
    <property type="entry name" value="HAD-SF_hydro_IA"/>
</dbReference>
<comment type="caution">
    <text evidence="1">The sequence shown here is derived from an EMBL/GenBank/DDBJ whole genome shotgun (WGS) entry which is preliminary data.</text>
</comment>